<keyword evidence="1" id="KW-0238">DNA-binding</keyword>
<dbReference type="GO" id="GO:0003677">
    <property type="term" value="F:DNA binding"/>
    <property type="evidence" value="ECO:0007669"/>
    <property type="project" value="UniProtKB-KW"/>
</dbReference>
<dbReference type="RefSeq" id="WP_126556517.1">
    <property type="nucleotide sequence ID" value="NZ_BIFS01000002.1"/>
</dbReference>
<sequence>MEALFFKDDFSERTLDVPPEHIVQSSSGMGWNGLDIAEVVHPHDDFALPAIPRHVLVINLGPPAKIQEHLVGRQAHLKTGNLVILPAGAPTNWHLEREEEVRHLHLYLSPKLIQRVAASADINPDSVELIDTLGAFDPQIESIALSLLSELRSDGLGESSMWNHWPIYWVSTSSGITLR</sequence>
<dbReference type="OrthoDB" id="183331at2"/>
<proteinExistence type="predicted"/>
<comment type="caution">
    <text evidence="3">The sequence shown here is derived from an EMBL/GenBank/DDBJ whole genome shotgun (WGS) entry which is preliminary data.</text>
</comment>
<dbReference type="InterPro" id="IPR037923">
    <property type="entry name" value="HTH-like"/>
</dbReference>
<keyword evidence="4" id="KW-1185">Reference proteome</keyword>
<evidence type="ECO:0000313" key="3">
    <source>
        <dbReference type="EMBL" id="GCE23011.1"/>
    </source>
</evidence>
<evidence type="ECO:0000256" key="1">
    <source>
        <dbReference type="ARBA" id="ARBA00023125"/>
    </source>
</evidence>
<reference evidence="4" key="1">
    <citation type="submission" date="2018-12" db="EMBL/GenBank/DDBJ databases">
        <title>Tengunoibacter tsumagoiensis gen. nov., sp. nov., Dictyobacter kobayashii sp. nov., D. alpinus sp. nov., and D. joshuensis sp. nov. and description of Dictyobacteraceae fam. nov. within the order Ktedonobacterales isolated from Tengu-no-mugimeshi.</title>
        <authorList>
            <person name="Wang C.M."/>
            <person name="Zheng Y."/>
            <person name="Sakai Y."/>
            <person name="Toyoda A."/>
            <person name="Minakuchi Y."/>
            <person name="Abe K."/>
            <person name="Yokota A."/>
            <person name="Yabe S."/>
        </authorList>
    </citation>
    <scope>NUCLEOTIDE SEQUENCE [LARGE SCALE GENOMIC DNA]</scope>
    <source>
        <strain evidence="4">Uno11</strain>
    </source>
</reference>
<dbReference type="Pfam" id="PF02311">
    <property type="entry name" value="AraC_binding"/>
    <property type="match status" value="1"/>
</dbReference>
<dbReference type="InterPro" id="IPR003313">
    <property type="entry name" value="AraC-bd"/>
</dbReference>
<name>A0A402AV55_9CHLR</name>
<feature type="domain" description="AraC-type arabinose-binding/dimerisation" evidence="2">
    <location>
        <begin position="71"/>
        <end position="154"/>
    </location>
</feature>
<protein>
    <recommendedName>
        <fullName evidence="2">AraC-type arabinose-binding/dimerisation domain-containing protein</fullName>
    </recommendedName>
</protein>
<dbReference type="EMBL" id="BIFS01000002">
    <property type="protein sequence ID" value="GCE23011.1"/>
    <property type="molecule type" value="Genomic_DNA"/>
</dbReference>
<evidence type="ECO:0000259" key="2">
    <source>
        <dbReference type="Pfam" id="PF02311"/>
    </source>
</evidence>
<dbReference type="AlphaFoldDB" id="A0A402AV55"/>
<dbReference type="Proteomes" id="UP000287188">
    <property type="component" value="Unassembled WGS sequence"/>
</dbReference>
<accession>A0A402AV55</accession>
<dbReference type="SUPFAM" id="SSF51215">
    <property type="entry name" value="Regulatory protein AraC"/>
    <property type="match status" value="1"/>
</dbReference>
<dbReference type="GO" id="GO:0006355">
    <property type="term" value="P:regulation of DNA-templated transcription"/>
    <property type="evidence" value="ECO:0007669"/>
    <property type="project" value="InterPro"/>
</dbReference>
<gene>
    <name evidence="3" type="ORF">KDK_68110</name>
</gene>
<organism evidence="3 4">
    <name type="scientific">Dictyobacter kobayashii</name>
    <dbReference type="NCBI Taxonomy" id="2014872"/>
    <lineage>
        <taxon>Bacteria</taxon>
        <taxon>Bacillati</taxon>
        <taxon>Chloroflexota</taxon>
        <taxon>Ktedonobacteria</taxon>
        <taxon>Ktedonobacterales</taxon>
        <taxon>Dictyobacteraceae</taxon>
        <taxon>Dictyobacter</taxon>
    </lineage>
</organism>
<evidence type="ECO:0000313" key="4">
    <source>
        <dbReference type="Proteomes" id="UP000287188"/>
    </source>
</evidence>